<accession>A0A072UW18</accession>
<protein>
    <submittedName>
        <fullName evidence="2">Transmembrane protein, putative</fullName>
    </submittedName>
</protein>
<feature type="signal peptide" evidence="1">
    <location>
        <begin position="1"/>
        <end position="24"/>
    </location>
</feature>
<feature type="chain" id="PRO_5014500052" evidence="1">
    <location>
        <begin position="25"/>
        <end position="118"/>
    </location>
</feature>
<keyword evidence="2" id="KW-0472">Membrane</keyword>
<keyword evidence="4" id="KW-1185">Reference proteome</keyword>
<gene>
    <name evidence="2" type="ordered locus">MTR_4g059455</name>
</gene>
<reference evidence="3" key="3">
    <citation type="submission" date="2015-04" db="UniProtKB">
        <authorList>
            <consortium name="EnsemblPlants"/>
        </authorList>
    </citation>
    <scope>IDENTIFICATION</scope>
    <source>
        <strain evidence="3">cv. Jemalong A17</strain>
    </source>
</reference>
<sequence>MGKSHHWAMKALTVVAVVLKSILCVVFDVVGDAYSLDLPYNYKGVAEANKRGIIRGCVCKRGEEEQVAYEVGSGLGHFKWETARVGEAMEEGEVDSMGVIKGDCNIHLPNILLNGRNF</sequence>
<dbReference type="EMBL" id="CM001220">
    <property type="protein sequence ID" value="KEH30050.1"/>
    <property type="molecule type" value="Genomic_DNA"/>
</dbReference>
<reference evidence="2 4" key="2">
    <citation type="journal article" date="2014" name="BMC Genomics">
        <title>An improved genome release (version Mt4.0) for the model legume Medicago truncatula.</title>
        <authorList>
            <person name="Tang H."/>
            <person name="Krishnakumar V."/>
            <person name="Bidwell S."/>
            <person name="Rosen B."/>
            <person name="Chan A."/>
            <person name="Zhou S."/>
            <person name="Gentzbittel L."/>
            <person name="Childs K.L."/>
            <person name="Yandell M."/>
            <person name="Gundlach H."/>
            <person name="Mayer K.F."/>
            <person name="Schwartz D.C."/>
            <person name="Town C.D."/>
        </authorList>
    </citation>
    <scope>GENOME REANNOTATION</scope>
    <source>
        <strain evidence="2">A17</strain>
        <strain evidence="3 4">cv. Jemalong A17</strain>
    </source>
</reference>
<dbReference type="AlphaFoldDB" id="A0A072UW18"/>
<dbReference type="HOGENOM" id="CLU_2076582_0_0_1"/>
<evidence type="ECO:0000256" key="1">
    <source>
        <dbReference type="SAM" id="SignalP"/>
    </source>
</evidence>
<evidence type="ECO:0000313" key="4">
    <source>
        <dbReference type="Proteomes" id="UP000002051"/>
    </source>
</evidence>
<evidence type="ECO:0000313" key="2">
    <source>
        <dbReference type="EMBL" id="KEH30050.1"/>
    </source>
</evidence>
<keyword evidence="2" id="KW-0812">Transmembrane</keyword>
<name>A0A072UW18_MEDTR</name>
<reference evidence="2 4" key="1">
    <citation type="journal article" date="2011" name="Nature">
        <title>The Medicago genome provides insight into the evolution of rhizobial symbioses.</title>
        <authorList>
            <person name="Young N.D."/>
            <person name="Debelle F."/>
            <person name="Oldroyd G.E."/>
            <person name="Geurts R."/>
            <person name="Cannon S.B."/>
            <person name="Udvardi M.K."/>
            <person name="Benedito V.A."/>
            <person name="Mayer K.F."/>
            <person name="Gouzy J."/>
            <person name="Schoof H."/>
            <person name="Van de Peer Y."/>
            <person name="Proost S."/>
            <person name="Cook D.R."/>
            <person name="Meyers B.C."/>
            <person name="Spannagl M."/>
            <person name="Cheung F."/>
            <person name="De Mita S."/>
            <person name="Krishnakumar V."/>
            <person name="Gundlach H."/>
            <person name="Zhou S."/>
            <person name="Mudge J."/>
            <person name="Bharti A.K."/>
            <person name="Murray J.D."/>
            <person name="Naoumkina M.A."/>
            <person name="Rosen B."/>
            <person name="Silverstein K.A."/>
            <person name="Tang H."/>
            <person name="Rombauts S."/>
            <person name="Zhao P.X."/>
            <person name="Zhou P."/>
            <person name="Barbe V."/>
            <person name="Bardou P."/>
            <person name="Bechner M."/>
            <person name="Bellec A."/>
            <person name="Berger A."/>
            <person name="Berges H."/>
            <person name="Bidwell S."/>
            <person name="Bisseling T."/>
            <person name="Choisne N."/>
            <person name="Couloux A."/>
            <person name="Denny R."/>
            <person name="Deshpande S."/>
            <person name="Dai X."/>
            <person name="Doyle J.J."/>
            <person name="Dudez A.M."/>
            <person name="Farmer A.D."/>
            <person name="Fouteau S."/>
            <person name="Franken C."/>
            <person name="Gibelin C."/>
            <person name="Gish J."/>
            <person name="Goldstein S."/>
            <person name="Gonzalez A.J."/>
            <person name="Green P.J."/>
            <person name="Hallab A."/>
            <person name="Hartog M."/>
            <person name="Hua A."/>
            <person name="Humphray S.J."/>
            <person name="Jeong D.H."/>
            <person name="Jing Y."/>
            <person name="Jocker A."/>
            <person name="Kenton S.M."/>
            <person name="Kim D.J."/>
            <person name="Klee K."/>
            <person name="Lai H."/>
            <person name="Lang C."/>
            <person name="Lin S."/>
            <person name="Macmil S.L."/>
            <person name="Magdelenat G."/>
            <person name="Matthews L."/>
            <person name="McCorrison J."/>
            <person name="Monaghan E.L."/>
            <person name="Mun J.H."/>
            <person name="Najar F.Z."/>
            <person name="Nicholson C."/>
            <person name="Noirot C."/>
            <person name="O'Bleness M."/>
            <person name="Paule C.R."/>
            <person name="Poulain J."/>
            <person name="Prion F."/>
            <person name="Qin B."/>
            <person name="Qu C."/>
            <person name="Retzel E.F."/>
            <person name="Riddle C."/>
            <person name="Sallet E."/>
            <person name="Samain S."/>
            <person name="Samson N."/>
            <person name="Sanders I."/>
            <person name="Saurat O."/>
            <person name="Scarpelli C."/>
            <person name="Schiex T."/>
            <person name="Segurens B."/>
            <person name="Severin A.J."/>
            <person name="Sherrier D.J."/>
            <person name="Shi R."/>
            <person name="Sims S."/>
            <person name="Singer S.R."/>
            <person name="Sinharoy S."/>
            <person name="Sterck L."/>
            <person name="Viollet A."/>
            <person name="Wang B.B."/>
            <person name="Wang K."/>
            <person name="Wang M."/>
            <person name="Wang X."/>
            <person name="Warfsmann J."/>
            <person name="Weissenbach J."/>
            <person name="White D.D."/>
            <person name="White J.D."/>
            <person name="Wiley G.B."/>
            <person name="Wincker P."/>
            <person name="Xing Y."/>
            <person name="Yang L."/>
            <person name="Yao Z."/>
            <person name="Ying F."/>
            <person name="Zhai J."/>
            <person name="Zhou L."/>
            <person name="Zuber A."/>
            <person name="Denarie J."/>
            <person name="Dixon R.A."/>
            <person name="May G.D."/>
            <person name="Schwartz D.C."/>
            <person name="Rogers J."/>
            <person name="Quetier F."/>
            <person name="Town C.D."/>
            <person name="Roe B.A."/>
        </authorList>
    </citation>
    <scope>NUCLEOTIDE SEQUENCE [LARGE SCALE GENOMIC DNA]</scope>
    <source>
        <strain evidence="2">A17</strain>
        <strain evidence="3 4">cv. Jemalong A17</strain>
    </source>
</reference>
<dbReference type="EnsemblPlants" id="KEH30050">
    <property type="protein sequence ID" value="KEH30050"/>
    <property type="gene ID" value="MTR_4g059455"/>
</dbReference>
<dbReference type="Proteomes" id="UP000002051">
    <property type="component" value="Chromosome 4"/>
</dbReference>
<keyword evidence="1" id="KW-0732">Signal</keyword>
<proteinExistence type="predicted"/>
<organism evidence="2 4">
    <name type="scientific">Medicago truncatula</name>
    <name type="common">Barrel medic</name>
    <name type="synonym">Medicago tribuloides</name>
    <dbReference type="NCBI Taxonomy" id="3880"/>
    <lineage>
        <taxon>Eukaryota</taxon>
        <taxon>Viridiplantae</taxon>
        <taxon>Streptophyta</taxon>
        <taxon>Embryophyta</taxon>
        <taxon>Tracheophyta</taxon>
        <taxon>Spermatophyta</taxon>
        <taxon>Magnoliopsida</taxon>
        <taxon>eudicotyledons</taxon>
        <taxon>Gunneridae</taxon>
        <taxon>Pentapetalae</taxon>
        <taxon>rosids</taxon>
        <taxon>fabids</taxon>
        <taxon>Fabales</taxon>
        <taxon>Fabaceae</taxon>
        <taxon>Papilionoideae</taxon>
        <taxon>50 kb inversion clade</taxon>
        <taxon>NPAAA clade</taxon>
        <taxon>Hologalegina</taxon>
        <taxon>IRL clade</taxon>
        <taxon>Trifolieae</taxon>
        <taxon>Medicago</taxon>
    </lineage>
</organism>
<evidence type="ECO:0000313" key="3">
    <source>
        <dbReference type="EnsemblPlants" id="KEH30050"/>
    </source>
</evidence>